<accession>A0A3G5A8W3</accession>
<gene>
    <name evidence="2" type="ORF">Hyperionvirus10_52</name>
</gene>
<dbReference type="Pfam" id="PF19165">
    <property type="entry name" value="DUF5847"/>
    <property type="match status" value="1"/>
</dbReference>
<proteinExistence type="inferred from homology"/>
<reference evidence="2" key="1">
    <citation type="submission" date="2018-10" db="EMBL/GenBank/DDBJ databases">
        <title>Hidden diversity of soil giant viruses.</title>
        <authorList>
            <person name="Schulz F."/>
            <person name="Alteio L."/>
            <person name="Goudeau D."/>
            <person name="Ryan E.M."/>
            <person name="Malmstrom R.R."/>
            <person name="Blanchard J."/>
            <person name="Woyke T."/>
        </authorList>
    </citation>
    <scope>NUCLEOTIDE SEQUENCE</scope>
    <source>
        <strain evidence="2">HYV1</strain>
    </source>
</reference>
<comment type="similarity">
    <text evidence="1">Belongs to the mimivirus R160 family.</text>
</comment>
<evidence type="ECO:0000256" key="1">
    <source>
        <dbReference type="ARBA" id="ARBA00023598"/>
    </source>
</evidence>
<name>A0A3G5A8W3_9VIRU</name>
<sequence>MSEKILVSGPVNVVRLEGKLFGINKIIYIFFDFHMPCEVESSCNDIYSTTITQFLLNEFKKINKKDTYHDFFLETFPIGLLQSDHYRGKYINDVRRFFTQAFIYEPNSDKVLPSKIFPKVRLHYIDIRDYLFWELLITKVDALVTLIQNLSNPMNIKFAKEGIAIVSADLKWIIDLMFNKSTATKGGAKLIQSYEYKKIEIEKIVDLINKLQNKYKHKEVQKIVNMMLNDYFKVGLLLAIDKLPLILKMVTDLEKKTSIPYNQLNPEKRVTQDDLLPGFYQITLPYGPNYEEVRLLHNEIIKLMNQVSHVCFSSAVTLVDAYFIRRFLDKDYITNALSYTGGFHSLMYIYVLSKYFDFKVTHASYSKYDIPTLNKKINETELGPEFPNLFYPPELIQCSDLTNFPKNFE</sequence>
<dbReference type="EMBL" id="MK072392">
    <property type="protein sequence ID" value="AYV83716.1"/>
    <property type="molecule type" value="Genomic_DNA"/>
</dbReference>
<evidence type="ECO:0000313" key="2">
    <source>
        <dbReference type="EMBL" id="AYV83716.1"/>
    </source>
</evidence>
<dbReference type="InterPro" id="IPR043885">
    <property type="entry name" value="DUF5847"/>
</dbReference>
<protein>
    <submittedName>
        <fullName evidence="2">Uncharacterized protein</fullName>
    </submittedName>
</protein>
<organism evidence="2">
    <name type="scientific">Hyperionvirus sp</name>
    <dbReference type="NCBI Taxonomy" id="2487770"/>
    <lineage>
        <taxon>Viruses</taxon>
        <taxon>Varidnaviria</taxon>
        <taxon>Bamfordvirae</taxon>
        <taxon>Nucleocytoviricota</taxon>
        <taxon>Megaviricetes</taxon>
        <taxon>Imitervirales</taxon>
        <taxon>Mimiviridae</taxon>
        <taxon>Klosneuvirinae</taxon>
    </lineage>
</organism>